<feature type="chain" id="PRO_5044809080" evidence="1">
    <location>
        <begin position="24"/>
        <end position="84"/>
    </location>
</feature>
<accession>A0ABD3JRA0</accession>
<evidence type="ECO:0000313" key="3">
    <source>
        <dbReference type="Proteomes" id="UP001634007"/>
    </source>
</evidence>
<name>A0ABD3JRA0_EUCGL</name>
<gene>
    <name evidence="2" type="ORF">ACJRO7_032942</name>
</gene>
<reference evidence="2 3" key="1">
    <citation type="submission" date="2024-11" db="EMBL/GenBank/DDBJ databases">
        <title>Chromosome-level genome assembly of Eucalyptus globulus Labill. provides insights into its genome evolution.</title>
        <authorList>
            <person name="Li X."/>
        </authorList>
    </citation>
    <scope>NUCLEOTIDE SEQUENCE [LARGE SCALE GENOMIC DNA]</scope>
    <source>
        <strain evidence="2">CL2024</strain>
        <tissue evidence="2">Fresh tender leaves</tissue>
    </source>
</reference>
<evidence type="ECO:0000256" key="1">
    <source>
        <dbReference type="SAM" id="SignalP"/>
    </source>
</evidence>
<dbReference type="Proteomes" id="UP001634007">
    <property type="component" value="Unassembled WGS sequence"/>
</dbReference>
<keyword evidence="1" id="KW-0732">Signal</keyword>
<keyword evidence="3" id="KW-1185">Reference proteome</keyword>
<organism evidence="2 3">
    <name type="scientific">Eucalyptus globulus</name>
    <name type="common">Tasmanian blue gum</name>
    <dbReference type="NCBI Taxonomy" id="34317"/>
    <lineage>
        <taxon>Eukaryota</taxon>
        <taxon>Viridiplantae</taxon>
        <taxon>Streptophyta</taxon>
        <taxon>Embryophyta</taxon>
        <taxon>Tracheophyta</taxon>
        <taxon>Spermatophyta</taxon>
        <taxon>Magnoliopsida</taxon>
        <taxon>eudicotyledons</taxon>
        <taxon>Gunneridae</taxon>
        <taxon>Pentapetalae</taxon>
        <taxon>rosids</taxon>
        <taxon>malvids</taxon>
        <taxon>Myrtales</taxon>
        <taxon>Myrtaceae</taxon>
        <taxon>Myrtoideae</taxon>
        <taxon>Eucalypteae</taxon>
        <taxon>Eucalyptus</taxon>
    </lineage>
</organism>
<dbReference type="EMBL" id="JBJKBG010000008">
    <property type="protein sequence ID" value="KAL3728271.1"/>
    <property type="molecule type" value="Genomic_DNA"/>
</dbReference>
<proteinExistence type="predicted"/>
<dbReference type="AlphaFoldDB" id="A0ABD3JRA0"/>
<protein>
    <submittedName>
        <fullName evidence="2">Uncharacterized protein</fullName>
    </submittedName>
</protein>
<feature type="signal peptide" evidence="1">
    <location>
        <begin position="1"/>
        <end position="23"/>
    </location>
</feature>
<comment type="caution">
    <text evidence="2">The sequence shown here is derived from an EMBL/GenBank/DDBJ whole genome shotgun (WGS) entry which is preliminary data.</text>
</comment>
<evidence type="ECO:0000313" key="2">
    <source>
        <dbReference type="EMBL" id="KAL3728271.1"/>
    </source>
</evidence>
<sequence length="84" mass="9208">MPDDSKFQVCCLLLIFLTTSALSTEFVSGARHVKESMRGKDTVQARKMTTTTTTTTATAMTQVGDEFLAVEERKVPSSPDPLHN</sequence>